<dbReference type="EMBL" id="CAJVPT010005242">
    <property type="protein sequence ID" value="CAG8517872.1"/>
    <property type="molecule type" value="Genomic_DNA"/>
</dbReference>
<evidence type="ECO:0000313" key="2">
    <source>
        <dbReference type="Proteomes" id="UP000789525"/>
    </source>
</evidence>
<protein>
    <submittedName>
        <fullName evidence="1">4233_t:CDS:1</fullName>
    </submittedName>
</protein>
<sequence length="488" mass="51674">MSRSTRTASSPKYPFTSYTNSSYVNNNSNINLLASQRPYRHIRTESLDTVGSSAFSSDSEESDSSSATKAKTQGKLKKVKVVKTQEAESKKDRIKSNTAEFGFTDKNGVPISLQDSKGNMGILRRLRFWKKNRGVAPEIENNYHEKNDRGYDTAVISGESGNGGNGNEGDGNNGNNGNGGNKWNTSAPLTPDDLKVKSLVCVALFGSLGSTLPKEFPCDYCTNDPNVFYNVTGNGMFPGGAIPTTIFQLSNLNSINIVSTGLTGNIPDTFDNMTSLKTLTLSENPKLGNSIPPSIGSTSLTTLTISGQGITGNIPDFLGNSKTLKSNLQNLFNSLTGTIPQSLMNLVSLKSINLEGNKLNGPIPTSISATSFPSLNLINLGINNLTGSIPDSISTLSNLASLVLTTNDLTGNIPSSITKLTNLKVLDLSTNKLNGNIPSGVGDIFLLKNSLTGVIPGGICQRTYAQCDLSSNNLSSSGSPPKCGQCNL</sequence>
<gene>
    <name evidence="1" type="ORF">ACOLOM_LOCUS3518</name>
</gene>
<accession>A0ACA9LA32</accession>
<organism evidence="1 2">
    <name type="scientific">Acaulospora colombiana</name>
    <dbReference type="NCBI Taxonomy" id="27376"/>
    <lineage>
        <taxon>Eukaryota</taxon>
        <taxon>Fungi</taxon>
        <taxon>Fungi incertae sedis</taxon>
        <taxon>Mucoromycota</taxon>
        <taxon>Glomeromycotina</taxon>
        <taxon>Glomeromycetes</taxon>
        <taxon>Diversisporales</taxon>
        <taxon>Acaulosporaceae</taxon>
        <taxon>Acaulospora</taxon>
    </lineage>
</organism>
<reference evidence="1" key="1">
    <citation type="submission" date="2021-06" db="EMBL/GenBank/DDBJ databases">
        <authorList>
            <person name="Kallberg Y."/>
            <person name="Tangrot J."/>
            <person name="Rosling A."/>
        </authorList>
    </citation>
    <scope>NUCLEOTIDE SEQUENCE</scope>
    <source>
        <strain evidence="1">CL356</strain>
    </source>
</reference>
<dbReference type="Proteomes" id="UP000789525">
    <property type="component" value="Unassembled WGS sequence"/>
</dbReference>
<comment type="caution">
    <text evidence="1">The sequence shown here is derived from an EMBL/GenBank/DDBJ whole genome shotgun (WGS) entry which is preliminary data.</text>
</comment>
<keyword evidence="2" id="KW-1185">Reference proteome</keyword>
<evidence type="ECO:0000313" key="1">
    <source>
        <dbReference type="EMBL" id="CAG8517872.1"/>
    </source>
</evidence>
<name>A0ACA9LA32_9GLOM</name>
<proteinExistence type="predicted"/>